<dbReference type="NCBIfam" id="NF002326">
    <property type="entry name" value="PRK01286.1-1"/>
    <property type="match status" value="1"/>
</dbReference>
<dbReference type="EMBL" id="VXRG01000100">
    <property type="protein sequence ID" value="MXY94132.1"/>
    <property type="molecule type" value="Genomic_DNA"/>
</dbReference>
<dbReference type="InterPro" id="IPR006674">
    <property type="entry name" value="HD_domain"/>
</dbReference>
<dbReference type="AlphaFoldDB" id="A0A6B0YWJ9"/>
<dbReference type="InterPro" id="IPR023023">
    <property type="entry name" value="dNTPase_2"/>
</dbReference>
<evidence type="ECO:0000256" key="2">
    <source>
        <dbReference type="HAMAP-Rule" id="MF_01212"/>
    </source>
</evidence>
<protein>
    <recommendedName>
        <fullName evidence="2">Deoxyguanosinetriphosphate triphosphohydrolase-like protein</fullName>
    </recommendedName>
</protein>
<dbReference type="HAMAP" id="MF_01212">
    <property type="entry name" value="dGTPase_type2"/>
    <property type="match status" value="1"/>
</dbReference>
<keyword evidence="1 2" id="KW-0378">Hydrolase</keyword>
<sequence length="387" mass="44288">MVTREELEQREARELAAYAMASCRSRGRVHPAAEHPYRTAYQRDRDRIIHTTAFRRLQYKTQVFVYNEGDHYRNRLTHTIEVAQIGRTLARTLSCNEDLTEAICLAHDLGHPPFGHTGEETLDDLMQGHGGYDHQKQTYRIITRLERRYLEHPGLNLTFEVREGVVKHDTDYDVVDARDYNPDEKGTLECQVSNLADEIAYSTSDSDDGLRAGILDPRAFLELAISRRVLNSLGESANSIDLTQPLDRYRFIRRLVGIEVNDAIQATAANLRAAGVESIVDLRAQTANVAAYSDELAEENRELKRFLFDRFYRHYRVARMAAKADRTIRALFSAFVEEPAQLPPETQADFSDPGTDLHRVVCDYIAGMTDRYAIAEHRRLFDPEEVV</sequence>
<dbReference type="Pfam" id="PF13286">
    <property type="entry name" value="HD_assoc"/>
    <property type="match status" value="1"/>
</dbReference>
<dbReference type="PANTHER" id="PTHR11373">
    <property type="entry name" value="DEOXYNUCLEOSIDE TRIPHOSPHATE TRIPHOSPHOHYDROLASE"/>
    <property type="match status" value="1"/>
</dbReference>
<dbReference type="InterPro" id="IPR006261">
    <property type="entry name" value="dGTPase"/>
</dbReference>
<feature type="domain" description="HD" evidence="3">
    <location>
        <begin position="75"/>
        <end position="202"/>
    </location>
</feature>
<dbReference type="CDD" id="cd00077">
    <property type="entry name" value="HDc"/>
    <property type="match status" value="1"/>
</dbReference>
<dbReference type="InterPro" id="IPR026875">
    <property type="entry name" value="PHydrolase_assoc_dom"/>
</dbReference>
<dbReference type="PANTHER" id="PTHR11373:SF43">
    <property type="entry name" value="DEOXYGUANOSINETRIPHOSPHATE TRIPHOSPHOHYDROLASE-LIKE PROTEIN"/>
    <property type="match status" value="1"/>
</dbReference>
<dbReference type="GO" id="GO:0006203">
    <property type="term" value="P:dGTP catabolic process"/>
    <property type="evidence" value="ECO:0007669"/>
    <property type="project" value="TreeGrafter"/>
</dbReference>
<dbReference type="SUPFAM" id="SSF109604">
    <property type="entry name" value="HD-domain/PDEase-like"/>
    <property type="match status" value="1"/>
</dbReference>
<comment type="caution">
    <text evidence="4">The sequence shown here is derived from an EMBL/GenBank/DDBJ whole genome shotgun (WGS) entry which is preliminary data.</text>
</comment>
<gene>
    <name evidence="4" type="ORF">F4Y42_11885</name>
</gene>
<dbReference type="FunFam" id="1.10.3210.10:FF:000024">
    <property type="entry name" value="Deoxyguanosinetriphosphate triphosphohydrolase-like protein"/>
    <property type="match status" value="1"/>
</dbReference>
<dbReference type="InterPro" id="IPR050135">
    <property type="entry name" value="dGTPase-like"/>
</dbReference>
<accession>A0A6B0YWJ9</accession>
<reference evidence="4" key="1">
    <citation type="submission" date="2019-09" db="EMBL/GenBank/DDBJ databases">
        <title>Characterisation of the sponge microbiome using genome-centric metagenomics.</title>
        <authorList>
            <person name="Engelberts J.P."/>
            <person name="Robbins S.J."/>
            <person name="De Goeij J.M."/>
            <person name="Aranda M."/>
            <person name="Bell S.C."/>
            <person name="Webster N.S."/>
        </authorList>
    </citation>
    <scope>NUCLEOTIDE SEQUENCE</scope>
    <source>
        <strain evidence="4">SB0664_bin_27</strain>
    </source>
</reference>
<organism evidence="4">
    <name type="scientific">Caldilineaceae bacterium SB0664_bin_27</name>
    <dbReference type="NCBI Taxonomy" id="2605260"/>
    <lineage>
        <taxon>Bacteria</taxon>
        <taxon>Bacillati</taxon>
        <taxon>Chloroflexota</taxon>
        <taxon>Caldilineae</taxon>
        <taxon>Caldilineales</taxon>
        <taxon>Caldilineaceae</taxon>
    </lineage>
</organism>
<comment type="similarity">
    <text evidence="2">Belongs to the dGTPase family. Type 2 subfamily.</text>
</comment>
<dbReference type="Pfam" id="PF01966">
    <property type="entry name" value="HD"/>
    <property type="match status" value="1"/>
</dbReference>
<dbReference type="SMART" id="SM00471">
    <property type="entry name" value="HDc"/>
    <property type="match status" value="1"/>
</dbReference>
<dbReference type="Gene3D" id="1.10.3210.10">
    <property type="entry name" value="Hypothetical protein af1432"/>
    <property type="match status" value="1"/>
</dbReference>
<dbReference type="InterPro" id="IPR003607">
    <property type="entry name" value="HD/PDEase_dom"/>
</dbReference>
<dbReference type="PROSITE" id="PS51831">
    <property type="entry name" value="HD"/>
    <property type="match status" value="1"/>
</dbReference>
<evidence type="ECO:0000259" key="3">
    <source>
        <dbReference type="PROSITE" id="PS51831"/>
    </source>
</evidence>
<name>A0A6B0YWJ9_9CHLR</name>
<proteinExistence type="inferred from homology"/>
<dbReference type="GO" id="GO:0008832">
    <property type="term" value="F:dGTPase activity"/>
    <property type="evidence" value="ECO:0007669"/>
    <property type="project" value="TreeGrafter"/>
</dbReference>
<dbReference type="NCBIfam" id="TIGR01353">
    <property type="entry name" value="dGTP_triPase"/>
    <property type="match status" value="1"/>
</dbReference>
<evidence type="ECO:0000256" key="1">
    <source>
        <dbReference type="ARBA" id="ARBA00022801"/>
    </source>
</evidence>
<evidence type="ECO:0000313" key="4">
    <source>
        <dbReference type="EMBL" id="MXY94132.1"/>
    </source>
</evidence>